<organism evidence="1 2">
    <name type="scientific">Nitrosococcus halophilus (strain Nc4)</name>
    <dbReference type="NCBI Taxonomy" id="472759"/>
    <lineage>
        <taxon>Bacteria</taxon>
        <taxon>Pseudomonadati</taxon>
        <taxon>Pseudomonadota</taxon>
        <taxon>Gammaproteobacteria</taxon>
        <taxon>Chromatiales</taxon>
        <taxon>Chromatiaceae</taxon>
        <taxon>Nitrosococcus</taxon>
    </lineage>
</organism>
<gene>
    <name evidence="1" type="ordered locus">Nhal_2494</name>
</gene>
<protein>
    <submittedName>
        <fullName evidence="1">Uncharacterized protein</fullName>
    </submittedName>
</protein>
<sequence>MGIDEYLKSTPKLAQLCSQNGWIDNETLSYELMEQGDDQAVVNVTFDEVVMEGSGCVAGRISCYGKMRLTLGDSGQVENSEII</sequence>
<dbReference type="EMBL" id="CP001798">
    <property type="protein sequence ID" value="ADE15579.1"/>
    <property type="molecule type" value="Genomic_DNA"/>
</dbReference>
<dbReference type="Proteomes" id="UP000001844">
    <property type="component" value="Chromosome"/>
</dbReference>
<reference evidence="2" key="1">
    <citation type="submission" date="2010-04" db="EMBL/GenBank/DDBJ databases">
        <title>Complete genome sequence of Nitrosococcus halophilus Nc4, a salt-adapted, aerobic obligate ammonia-oxidizing sulfur purple bacterium.</title>
        <authorList>
            <consortium name="US DOE Joint Genome Institute"/>
            <person name="Campbell M.A."/>
            <person name="Malfatti S.A."/>
            <person name="Chain P.S.G."/>
            <person name="Heidelberg J.F."/>
            <person name="Ward B.B."/>
            <person name="Klotz M.G."/>
        </authorList>
    </citation>
    <scope>NUCLEOTIDE SEQUENCE [LARGE SCALE GENOMIC DNA]</scope>
    <source>
        <strain evidence="2">Nc4</strain>
    </source>
</reference>
<dbReference type="KEGG" id="nhl:Nhal_2494"/>
<evidence type="ECO:0000313" key="2">
    <source>
        <dbReference type="Proteomes" id="UP000001844"/>
    </source>
</evidence>
<dbReference type="AlphaFoldDB" id="D5BW00"/>
<dbReference type="eggNOG" id="ENOG5033MZ3">
    <property type="taxonomic scope" value="Bacteria"/>
</dbReference>
<accession>D5BW00</accession>
<dbReference type="RefSeq" id="WP_013033439.1">
    <property type="nucleotide sequence ID" value="NC_013960.1"/>
</dbReference>
<dbReference type="OrthoDB" id="5797224at2"/>
<evidence type="ECO:0000313" key="1">
    <source>
        <dbReference type="EMBL" id="ADE15579.1"/>
    </source>
</evidence>
<keyword evidence="2" id="KW-1185">Reference proteome</keyword>
<dbReference type="HOGENOM" id="CLU_178447_0_0_6"/>
<proteinExistence type="predicted"/>
<name>D5BW00_NITHN</name>